<evidence type="ECO:0000256" key="1">
    <source>
        <dbReference type="SAM" id="Phobius"/>
    </source>
</evidence>
<feature type="transmembrane region" description="Helical" evidence="1">
    <location>
        <begin position="49"/>
        <end position="70"/>
    </location>
</feature>
<evidence type="ECO:0000259" key="2">
    <source>
        <dbReference type="Pfam" id="PF19040"/>
    </source>
</evidence>
<dbReference type="EMBL" id="CP006734">
    <property type="protein sequence ID" value="AGW40924.1"/>
    <property type="molecule type" value="Genomic_DNA"/>
</dbReference>
<dbReference type="eggNOG" id="COG1835">
    <property type="taxonomic scope" value="Bacteria"/>
</dbReference>
<protein>
    <recommendedName>
        <fullName evidence="2">SGNH domain-containing protein</fullName>
    </recommendedName>
</protein>
<dbReference type="AlphaFoldDB" id="U3P653"/>
<sequence length="228" mass="23871">MFPGEGFLHGLLCVAVSVAIAALSYHVIEQPARQAAVWKRLGAWLSKRGNVARVGGFAVTALLVAVLSVGQLRGVELLPKPAPATTAPAAWSSPEELAAALAESSAGDSWKPFSAELSGPLQPVDFQGCLRDAVAPGDHSRLREPCVLSGDGGRRTAYVVGDSIALSWVPALRSALGSGWDVAELGLQGCPAASTRVGEVRDRATFTDDCERICASPIWPPSPRRNPI</sequence>
<evidence type="ECO:0000313" key="4">
    <source>
        <dbReference type="Proteomes" id="UP000016743"/>
    </source>
</evidence>
<dbReference type="InterPro" id="IPR043968">
    <property type="entry name" value="SGNH"/>
</dbReference>
<keyword evidence="1" id="KW-1133">Transmembrane helix</keyword>
<feature type="transmembrane region" description="Helical" evidence="1">
    <location>
        <begin position="6"/>
        <end position="28"/>
    </location>
</feature>
<gene>
    <name evidence="3" type="ORF">O159_07610</name>
</gene>
<dbReference type="KEGG" id="lxy:O159_07610"/>
<keyword evidence="1" id="KW-0472">Membrane</keyword>
<keyword evidence="4" id="KW-1185">Reference proteome</keyword>
<organism evidence="3 4">
    <name type="scientific">Leifsonia xyli subsp. cynodontis DSM 46306</name>
    <dbReference type="NCBI Taxonomy" id="1389489"/>
    <lineage>
        <taxon>Bacteria</taxon>
        <taxon>Bacillati</taxon>
        <taxon>Actinomycetota</taxon>
        <taxon>Actinomycetes</taxon>
        <taxon>Micrococcales</taxon>
        <taxon>Microbacteriaceae</taxon>
        <taxon>Leifsonia</taxon>
    </lineage>
</organism>
<accession>U3P653</accession>
<feature type="domain" description="SGNH" evidence="2">
    <location>
        <begin position="141"/>
        <end position="210"/>
    </location>
</feature>
<dbReference type="Pfam" id="PF19040">
    <property type="entry name" value="SGNH"/>
    <property type="match status" value="1"/>
</dbReference>
<evidence type="ECO:0000313" key="3">
    <source>
        <dbReference type="EMBL" id="AGW40924.1"/>
    </source>
</evidence>
<dbReference type="Proteomes" id="UP000016743">
    <property type="component" value="Chromosome"/>
</dbReference>
<proteinExistence type="predicted"/>
<keyword evidence="1" id="KW-0812">Transmembrane</keyword>
<reference evidence="3 4" key="1">
    <citation type="journal article" date="2013" name="Genome Announc.">
        <title>Complete Genome Sequence of Leifsonia xyli subsp. cynodontis Strain DSM46306, a Gram-Positive Bacterial Pathogen of Grasses.</title>
        <authorList>
            <person name="Monteiro-Vitorello C.B."/>
            <person name="Zerillo M.M."/>
            <person name="Van Sluys M.A."/>
            <person name="Camargo L.E."/>
            <person name="Kitajima J.P."/>
        </authorList>
    </citation>
    <scope>NUCLEOTIDE SEQUENCE [LARGE SCALE GENOMIC DNA]</scope>
    <source>
        <strain evidence="3 4">DSM 46306</strain>
    </source>
</reference>
<name>U3P653_LEIXC</name>
<dbReference type="HOGENOM" id="CLU_1213610_0_0_11"/>